<protein>
    <submittedName>
        <fullName evidence="2">Uncharacterized protein</fullName>
    </submittedName>
</protein>
<keyword evidence="3" id="KW-1185">Reference proteome</keyword>
<sequence length="230" mass="24522">MFGKVRSASEISTLAALVEPEWPDTESVHGERSDVSPRPSSGTDYGIAPNRVLVLGDADSTFEAILGELAHHGVDAVRAHEISACAASLHENKATGVVLMIDAAGLSARAARKELAQTLFGTLRRLLPLLAQPAQVLVLARGTDVAQKTRMDREIQSVIGRISGQATNEYGVNLTINAVDIAGDVDTALIARRAAELFDAREEVTTGELLDYTEIEGQTIGCALALRFVY</sequence>
<evidence type="ECO:0000313" key="3">
    <source>
        <dbReference type="Proteomes" id="UP000198867"/>
    </source>
</evidence>
<dbReference type="OrthoDB" id="5109907at2"/>
<feature type="region of interest" description="Disordered" evidence="1">
    <location>
        <begin position="22"/>
        <end position="44"/>
    </location>
</feature>
<evidence type="ECO:0000313" key="2">
    <source>
        <dbReference type="EMBL" id="SFN42867.1"/>
    </source>
</evidence>
<reference evidence="3" key="1">
    <citation type="submission" date="2016-10" db="EMBL/GenBank/DDBJ databases">
        <authorList>
            <person name="Varghese N."/>
            <person name="Submissions S."/>
        </authorList>
    </citation>
    <scope>NUCLEOTIDE SEQUENCE [LARGE SCALE GENOMIC DNA]</scope>
    <source>
        <strain evidence="3">CGMCC 1.11101</strain>
    </source>
</reference>
<dbReference type="RefSeq" id="WP_090708631.1">
    <property type="nucleotide sequence ID" value="NZ_FOVM01000001.1"/>
</dbReference>
<dbReference type="EMBL" id="FOVM01000001">
    <property type="protein sequence ID" value="SFN42867.1"/>
    <property type="molecule type" value="Genomic_DNA"/>
</dbReference>
<organism evidence="2 3">
    <name type="scientific">Mycetocola miduiensis</name>
    <dbReference type="NCBI Taxonomy" id="995034"/>
    <lineage>
        <taxon>Bacteria</taxon>
        <taxon>Bacillati</taxon>
        <taxon>Actinomycetota</taxon>
        <taxon>Actinomycetes</taxon>
        <taxon>Micrococcales</taxon>
        <taxon>Microbacteriaceae</taxon>
        <taxon>Mycetocola</taxon>
    </lineage>
</organism>
<gene>
    <name evidence="2" type="ORF">SAMN05216219_0595</name>
</gene>
<name>A0A1I4YY36_9MICO</name>
<dbReference type="AlphaFoldDB" id="A0A1I4YY36"/>
<feature type="compositionally biased region" description="Basic and acidic residues" evidence="1">
    <location>
        <begin position="26"/>
        <end position="35"/>
    </location>
</feature>
<dbReference type="Proteomes" id="UP000198867">
    <property type="component" value="Unassembled WGS sequence"/>
</dbReference>
<accession>A0A1I4YY36</accession>
<evidence type="ECO:0000256" key="1">
    <source>
        <dbReference type="SAM" id="MobiDB-lite"/>
    </source>
</evidence>
<proteinExistence type="predicted"/>
<dbReference type="STRING" id="995034.SAMN05216219_0595"/>